<organism evidence="2 3">
    <name type="scientific">Brassica napus</name>
    <name type="common">Rape</name>
    <dbReference type="NCBI Taxonomy" id="3708"/>
    <lineage>
        <taxon>Eukaryota</taxon>
        <taxon>Viridiplantae</taxon>
        <taxon>Streptophyta</taxon>
        <taxon>Embryophyta</taxon>
        <taxon>Tracheophyta</taxon>
        <taxon>Spermatophyta</taxon>
        <taxon>Magnoliopsida</taxon>
        <taxon>eudicotyledons</taxon>
        <taxon>Gunneridae</taxon>
        <taxon>Pentapetalae</taxon>
        <taxon>rosids</taxon>
        <taxon>malvids</taxon>
        <taxon>Brassicales</taxon>
        <taxon>Brassicaceae</taxon>
        <taxon>Brassiceae</taxon>
        <taxon>Brassica</taxon>
    </lineage>
</organism>
<feature type="region of interest" description="Disordered" evidence="1">
    <location>
        <begin position="170"/>
        <end position="224"/>
    </location>
</feature>
<name>A0ABQ8EDG2_BRANA</name>
<feature type="compositionally biased region" description="Polar residues" evidence="1">
    <location>
        <begin position="208"/>
        <end position="224"/>
    </location>
</feature>
<feature type="compositionally biased region" description="Polar residues" evidence="1">
    <location>
        <begin position="190"/>
        <end position="200"/>
    </location>
</feature>
<feature type="compositionally biased region" description="Polar residues" evidence="1">
    <location>
        <begin position="93"/>
        <end position="107"/>
    </location>
</feature>
<comment type="caution">
    <text evidence="2">The sequence shown here is derived from an EMBL/GenBank/DDBJ whole genome shotgun (WGS) entry which is preliminary data.</text>
</comment>
<keyword evidence="3" id="KW-1185">Reference proteome</keyword>
<protein>
    <submittedName>
        <fullName evidence="2">Uncharacterized protein</fullName>
    </submittedName>
</protein>
<gene>
    <name evidence="2" type="ORF">HID58_007115</name>
</gene>
<sequence>MAKENSIACSVNSNTRESCSQMVLLHPAKSKVNLLLLRKPASFELWIDYALYFRRSHIPDLKEITNYGDRSHIKVHSSVNQQVRPPFSVLPHNATSVGSTEEQNQTDNVKENDGNQEVFLKKDDPKVTNLMQQAELLSSLAHKVNSDNTEQSMENAWKLEEEFKDLVEDLRSSNEASQVSYRQPDLHDSPASSENSSGSTVMPHPSGDKTQQQPMSSDTQTISQKQSVVEVLQDQGIVSDATVEQVGLLSTCHDDILKDCNEIVPISGEEEFNSPVQVTPLFRSLAAGIPSPQFSESVREELSLKTLGVESPYPCPSANPSQPPPCKRVLLDSL</sequence>
<dbReference type="EMBL" id="JAGKQM010000002">
    <property type="protein sequence ID" value="KAH0939654.1"/>
    <property type="molecule type" value="Genomic_DNA"/>
</dbReference>
<dbReference type="Proteomes" id="UP000824890">
    <property type="component" value="Unassembled WGS sequence"/>
</dbReference>
<proteinExistence type="predicted"/>
<accession>A0ABQ8EDG2</accession>
<reference evidence="2 3" key="1">
    <citation type="submission" date="2021-05" db="EMBL/GenBank/DDBJ databases">
        <title>Genome Assembly of Synthetic Allotetraploid Brassica napus Reveals Homoeologous Exchanges between Subgenomes.</title>
        <authorList>
            <person name="Davis J.T."/>
        </authorList>
    </citation>
    <scope>NUCLEOTIDE SEQUENCE [LARGE SCALE GENOMIC DNA]</scope>
    <source>
        <strain evidence="3">cv. Da-Ae</strain>
        <tissue evidence="2">Seedling</tissue>
    </source>
</reference>
<evidence type="ECO:0000313" key="3">
    <source>
        <dbReference type="Proteomes" id="UP000824890"/>
    </source>
</evidence>
<evidence type="ECO:0000313" key="2">
    <source>
        <dbReference type="EMBL" id="KAH0939654.1"/>
    </source>
</evidence>
<feature type="compositionally biased region" description="Basic and acidic residues" evidence="1">
    <location>
        <begin position="108"/>
        <end position="125"/>
    </location>
</feature>
<feature type="region of interest" description="Disordered" evidence="1">
    <location>
        <begin position="92"/>
        <end position="125"/>
    </location>
</feature>
<evidence type="ECO:0000256" key="1">
    <source>
        <dbReference type="SAM" id="MobiDB-lite"/>
    </source>
</evidence>